<evidence type="ECO:0008006" key="4">
    <source>
        <dbReference type="Google" id="ProtNLM"/>
    </source>
</evidence>
<keyword evidence="1" id="KW-0732">Signal</keyword>
<protein>
    <recommendedName>
        <fullName evidence="4">Lipoprotein</fullName>
    </recommendedName>
</protein>
<name>A0A9D1HLX2_9FIRM</name>
<reference evidence="2" key="1">
    <citation type="submission" date="2020-10" db="EMBL/GenBank/DDBJ databases">
        <authorList>
            <person name="Gilroy R."/>
        </authorList>
    </citation>
    <scope>NUCLEOTIDE SEQUENCE</scope>
    <source>
        <strain evidence="2">2830</strain>
    </source>
</reference>
<comment type="caution">
    <text evidence="2">The sequence shown here is derived from an EMBL/GenBank/DDBJ whole genome shotgun (WGS) entry which is preliminary data.</text>
</comment>
<evidence type="ECO:0000313" key="2">
    <source>
        <dbReference type="EMBL" id="HIU10328.1"/>
    </source>
</evidence>
<evidence type="ECO:0000256" key="1">
    <source>
        <dbReference type="SAM" id="SignalP"/>
    </source>
</evidence>
<feature type="chain" id="PRO_5038460551" description="Lipoprotein" evidence="1">
    <location>
        <begin position="24"/>
        <end position="150"/>
    </location>
</feature>
<accession>A0A9D1HLX2</accession>
<sequence>MRNLGRFRAALALLLLPLLLMFAGCEEIDSQPLDADLVVEQYITENNDMTGMVYSSCTMHWQAGKLQTMRFTQRFITPEKASVAYQGRVSELGEAGQVLLDGYEVSYYVNIEPWEDKSYATMYEAMNKDKKWQVVEDKSGEYLPDDVAGE</sequence>
<reference evidence="2" key="2">
    <citation type="journal article" date="2021" name="PeerJ">
        <title>Extensive microbial diversity within the chicken gut microbiome revealed by metagenomics and culture.</title>
        <authorList>
            <person name="Gilroy R."/>
            <person name="Ravi A."/>
            <person name="Getino M."/>
            <person name="Pursley I."/>
            <person name="Horton D.L."/>
            <person name="Alikhan N.F."/>
            <person name="Baker D."/>
            <person name="Gharbi K."/>
            <person name="Hall N."/>
            <person name="Watson M."/>
            <person name="Adriaenssens E.M."/>
            <person name="Foster-Nyarko E."/>
            <person name="Jarju S."/>
            <person name="Secka A."/>
            <person name="Antonio M."/>
            <person name="Oren A."/>
            <person name="Chaudhuri R.R."/>
            <person name="La Ragione R."/>
            <person name="Hildebrand F."/>
            <person name="Pallen M.J."/>
        </authorList>
    </citation>
    <scope>NUCLEOTIDE SEQUENCE</scope>
    <source>
        <strain evidence="2">2830</strain>
    </source>
</reference>
<dbReference type="EMBL" id="DVMH01000020">
    <property type="protein sequence ID" value="HIU10328.1"/>
    <property type="molecule type" value="Genomic_DNA"/>
</dbReference>
<dbReference type="Proteomes" id="UP000824124">
    <property type="component" value="Unassembled WGS sequence"/>
</dbReference>
<gene>
    <name evidence="2" type="ORF">IAB00_03650</name>
</gene>
<dbReference type="AlphaFoldDB" id="A0A9D1HLX2"/>
<proteinExistence type="predicted"/>
<feature type="signal peptide" evidence="1">
    <location>
        <begin position="1"/>
        <end position="23"/>
    </location>
</feature>
<evidence type="ECO:0000313" key="3">
    <source>
        <dbReference type="Proteomes" id="UP000824124"/>
    </source>
</evidence>
<dbReference type="PROSITE" id="PS51257">
    <property type="entry name" value="PROKAR_LIPOPROTEIN"/>
    <property type="match status" value="1"/>
</dbReference>
<organism evidence="2 3">
    <name type="scientific">Candidatus Avidehalobacter gallistercoris</name>
    <dbReference type="NCBI Taxonomy" id="2840694"/>
    <lineage>
        <taxon>Bacteria</taxon>
        <taxon>Bacillati</taxon>
        <taxon>Bacillota</taxon>
        <taxon>Clostridia</taxon>
        <taxon>Eubacteriales</taxon>
        <taxon>Peptococcaceae</taxon>
        <taxon>Peptococcaceae incertae sedis</taxon>
        <taxon>Candidatus Avidehalobacter</taxon>
    </lineage>
</organism>